<organism evidence="1 2">
    <name type="scientific">Candidatus Roizmanbacteria bacterium CG_4_10_14_0_2_um_filter_36_9</name>
    <dbReference type="NCBI Taxonomy" id="1974823"/>
    <lineage>
        <taxon>Bacteria</taxon>
        <taxon>Candidatus Roizmaniibacteriota</taxon>
    </lineage>
</organism>
<dbReference type="EMBL" id="PFOD01000069">
    <property type="protein sequence ID" value="PIZ64824.1"/>
    <property type="molecule type" value="Genomic_DNA"/>
</dbReference>
<comment type="caution">
    <text evidence="1">The sequence shown here is derived from an EMBL/GenBank/DDBJ whole genome shotgun (WGS) entry which is preliminary data.</text>
</comment>
<protein>
    <submittedName>
        <fullName evidence="1">Uncharacterized protein</fullName>
    </submittedName>
</protein>
<proteinExistence type="predicted"/>
<evidence type="ECO:0000313" key="2">
    <source>
        <dbReference type="Proteomes" id="UP000230027"/>
    </source>
</evidence>
<dbReference type="AlphaFoldDB" id="A0A2M7U3G9"/>
<reference evidence="2" key="1">
    <citation type="submission" date="2017-09" db="EMBL/GenBank/DDBJ databases">
        <title>Depth-based differentiation of microbial function through sediment-hosted aquifers and enrichment of novel symbionts in the deep terrestrial subsurface.</title>
        <authorList>
            <person name="Probst A.J."/>
            <person name="Ladd B."/>
            <person name="Jarett J.K."/>
            <person name="Geller-Mcgrath D.E."/>
            <person name="Sieber C.M.K."/>
            <person name="Emerson J.B."/>
            <person name="Anantharaman K."/>
            <person name="Thomas B.C."/>
            <person name="Malmstrom R."/>
            <person name="Stieglmeier M."/>
            <person name="Klingl A."/>
            <person name="Woyke T."/>
            <person name="Ryan C.M."/>
            <person name="Banfield J.F."/>
        </authorList>
    </citation>
    <scope>NUCLEOTIDE SEQUENCE [LARGE SCALE GENOMIC DNA]</scope>
</reference>
<name>A0A2M7U3G9_9BACT</name>
<evidence type="ECO:0000313" key="1">
    <source>
        <dbReference type="EMBL" id="PIZ64824.1"/>
    </source>
</evidence>
<dbReference type="Proteomes" id="UP000230027">
    <property type="component" value="Unassembled WGS sequence"/>
</dbReference>
<sequence>MSIECFSEAEMQLGGMMWSDLEALRITSGPYEFLNNQANSTRPRAKKRNRPVGYVYALEQRALSTYGSHDEKRRTMQRLSMSRKNHPPSVLRRLDAYGLVDDTRIESEVHSGFNLIKLPPNILDVFHPKTGKETLNDHVFEGLCGNPNLIHALASSLGINISGMPMYFSSLQGDAVVPIESGSETTFSQNAMTWSELNKYIDYVFDRPDPNDEKRILIESGNLTIPLVVLGPPASPIFQISYRVDFGTRIVGNEFWLAQRGNNKYSVDHGSYFQFDYARPQLSNQTVIDGVISAVGSFVQEGIPQPKDTQGERYRSNILPSHGQIF</sequence>
<accession>A0A2M7U3G9</accession>
<gene>
    <name evidence="1" type="ORF">COY14_03730</name>
</gene>